<keyword evidence="2" id="KW-0862">Zinc</keyword>
<organism evidence="5">
    <name type="scientific">anaerobic digester metagenome</name>
    <dbReference type="NCBI Taxonomy" id="1263854"/>
    <lineage>
        <taxon>unclassified sequences</taxon>
        <taxon>metagenomes</taxon>
        <taxon>ecological metagenomes</taxon>
    </lineage>
</organism>
<dbReference type="SUPFAM" id="SSF51735">
    <property type="entry name" value="NAD(P)-binding Rossmann-fold domains"/>
    <property type="match status" value="1"/>
</dbReference>
<accession>A0A485LZU1</accession>
<dbReference type="EMBL" id="CAADRM010000079">
    <property type="protein sequence ID" value="VFU13329.1"/>
    <property type="molecule type" value="Genomic_DNA"/>
</dbReference>
<proteinExistence type="predicted"/>
<evidence type="ECO:0000256" key="3">
    <source>
        <dbReference type="ARBA" id="ARBA00023002"/>
    </source>
</evidence>
<dbReference type="InterPro" id="IPR020843">
    <property type="entry name" value="ER"/>
</dbReference>
<dbReference type="GO" id="GO:0008270">
    <property type="term" value="F:zinc ion binding"/>
    <property type="evidence" value="ECO:0007669"/>
    <property type="project" value="InterPro"/>
</dbReference>
<dbReference type="PROSITE" id="PS00059">
    <property type="entry name" value="ADH_ZINC"/>
    <property type="match status" value="1"/>
</dbReference>
<dbReference type="GO" id="GO:0003939">
    <property type="term" value="F:L-iditol 2-dehydrogenase (NAD+) activity"/>
    <property type="evidence" value="ECO:0007669"/>
    <property type="project" value="UniProtKB-EC"/>
</dbReference>
<dbReference type="AlphaFoldDB" id="A0A485LZU1"/>
<evidence type="ECO:0000256" key="1">
    <source>
        <dbReference type="ARBA" id="ARBA00022723"/>
    </source>
</evidence>
<sequence>MKAVQFNVTIPRYIALKALGLANPKLYYEGPLATVRLVDIPEPSLPSPEWVKIKTRACGLCGSDVNLIFLRDSPSASPFTSFPCVLGHELSGEIVEAGSDAGGFRVGERVTISPHLSCHARGIGSLCPSCRAGRWGSCENFARGNLAPGMFTGICRDTSAGFAEYLVAHRSQVFRLPDEVSDEAGALMEPLAVCLQAVLDNRPNKGEHVLVIGGGVIGSLIIQVLKALDTGCTITLSEPSSFHAELCKKFGADHVFTDGGILDRAVEITGAARYRPMLGQDILMGGFTRVFDTVGSKETINTCMRAMASGGVLSVVGIGHEVKLDLTPLWLKLLTVKGVFSSAFMPFDGRMMHVFEPAIELARTKKVSLEDMVTHTFTLEQFPHMIETNLAKSRSRAVKTLVRFSGGQGIGA</sequence>
<dbReference type="InterPro" id="IPR013154">
    <property type="entry name" value="ADH-like_N"/>
</dbReference>
<dbReference type="InterPro" id="IPR050129">
    <property type="entry name" value="Zn_alcohol_dh"/>
</dbReference>
<dbReference type="Pfam" id="PF08240">
    <property type="entry name" value="ADH_N"/>
    <property type="match status" value="1"/>
</dbReference>
<dbReference type="Pfam" id="PF00107">
    <property type="entry name" value="ADH_zinc_N"/>
    <property type="match status" value="1"/>
</dbReference>
<evidence type="ECO:0000313" key="5">
    <source>
        <dbReference type="EMBL" id="VFU13329.1"/>
    </source>
</evidence>
<feature type="domain" description="Enoyl reductase (ER)" evidence="4">
    <location>
        <begin position="30"/>
        <end position="316"/>
    </location>
</feature>
<dbReference type="InterPro" id="IPR011032">
    <property type="entry name" value="GroES-like_sf"/>
</dbReference>
<gene>
    <name evidence="5" type="primary">gutB</name>
    <name evidence="5" type="ORF">SCFA_180017</name>
</gene>
<dbReference type="PANTHER" id="PTHR43401">
    <property type="entry name" value="L-THREONINE 3-DEHYDROGENASE"/>
    <property type="match status" value="1"/>
</dbReference>
<dbReference type="SUPFAM" id="SSF50129">
    <property type="entry name" value="GroES-like"/>
    <property type="match status" value="1"/>
</dbReference>
<dbReference type="PANTHER" id="PTHR43401:SF2">
    <property type="entry name" value="L-THREONINE 3-DEHYDROGENASE"/>
    <property type="match status" value="1"/>
</dbReference>
<dbReference type="Gene3D" id="3.90.180.10">
    <property type="entry name" value="Medium-chain alcohol dehydrogenases, catalytic domain"/>
    <property type="match status" value="1"/>
</dbReference>
<keyword evidence="3 5" id="KW-0560">Oxidoreductase</keyword>
<dbReference type="EC" id="1.1.1.14" evidence="5"/>
<evidence type="ECO:0000259" key="4">
    <source>
        <dbReference type="SMART" id="SM00829"/>
    </source>
</evidence>
<dbReference type="InterPro" id="IPR036291">
    <property type="entry name" value="NAD(P)-bd_dom_sf"/>
</dbReference>
<dbReference type="InterPro" id="IPR002328">
    <property type="entry name" value="ADH_Zn_CS"/>
</dbReference>
<protein>
    <submittedName>
        <fullName evidence="5">Sorbitol dehydrogenase</fullName>
        <ecNumber evidence="5">1.1.1.14</ecNumber>
    </submittedName>
</protein>
<reference evidence="5" key="1">
    <citation type="submission" date="2019-03" db="EMBL/GenBank/DDBJ databases">
        <authorList>
            <person name="Hao L."/>
        </authorList>
    </citation>
    <scope>NUCLEOTIDE SEQUENCE</scope>
</reference>
<evidence type="ECO:0000256" key="2">
    <source>
        <dbReference type="ARBA" id="ARBA00022833"/>
    </source>
</evidence>
<dbReference type="InterPro" id="IPR013149">
    <property type="entry name" value="ADH-like_C"/>
</dbReference>
<dbReference type="SMART" id="SM00829">
    <property type="entry name" value="PKS_ER"/>
    <property type="match status" value="1"/>
</dbReference>
<dbReference type="Gene3D" id="3.40.50.720">
    <property type="entry name" value="NAD(P)-binding Rossmann-like Domain"/>
    <property type="match status" value="1"/>
</dbReference>
<name>A0A485LZU1_9ZZZZ</name>
<keyword evidence="1" id="KW-0479">Metal-binding</keyword>